<dbReference type="EMBL" id="BJNT01000044">
    <property type="protein sequence ID" value="GEC87652.1"/>
    <property type="molecule type" value="Genomic_DNA"/>
</dbReference>
<evidence type="ECO:0000313" key="1">
    <source>
        <dbReference type="EMBL" id="GEC87652.1"/>
    </source>
</evidence>
<sequence>MYLNKEETRKAAAAAAGGGLAALPWLALVPPPFSAVIGANVINIGTWATAAVAQNKCFQLKLGATGGLIPPRIGVSPEHYTGGYCR</sequence>
<organism evidence="1 2">
    <name type="scientific">Corynebacterium variabile</name>
    <dbReference type="NCBI Taxonomy" id="1727"/>
    <lineage>
        <taxon>Bacteria</taxon>
        <taxon>Bacillati</taxon>
        <taxon>Actinomycetota</taxon>
        <taxon>Actinomycetes</taxon>
        <taxon>Mycobacteriales</taxon>
        <taxon>Corynebacteriaceae</taxon>
        <taxon>Corynebacterium</taxon>
    </lineage>
</organism>
<accession>A0A4Y4C6Z5</accession>
<name>A0A4Y4C6Z5_9CORY</name>
<comment type="caution">
    <text evidence="1">The sequence shown here is derived from an EMBL/GenBank/DDBJ whole genome shotgun (WGS) entry which is preliminary data.</text>
</comment>
<protein>
    <submittedName>
        <fullName evidence="1">Uncharacterized protein</fullName>
    </submittedName>
</protein>
<dbReference type="Proteomes" id="UP000319986">
    <property type="component" value="Unassembled WGS sequence"/>
</dbReference>
<dbReference type="AlphaFoldDB" id="A0A4Y4C6Z5"/>
<gene>
    <name evidence="1" type="ORF">CVA01_29660</name>
</gene>
<reference evidence="1 2" key="1">
    <citation type="submission" date="2019-06" db="EMBL/GenBank/DDBJ databases">
        <title>Whole genome shotgun sequence of Corynebacterium variabile NBRC 15286.</title>
        <authorList>
            <person name="Hosoyama A."/>
            <person name="Uohara A."/>
            <person name="Ohji S."/>
            <person name="Ichikawa N."/>
        </authorList>
    </citation>
    <scope>NUCLEOTIDE SEQUENCE [LARGE SCALE GENOMIC DNA]</scope>
    <source>
        <strain evidence="1 2">NBRC 15286</strain>
    </source>
</reference>
<proteinExistence type="predicted"/>
<evidence type="ECO:0000313" key="2">
    <source>
        <dbReference type="Proteomes" id="UP000319986"/>
    </source>
</evidence>